<gene>
    <name evidence="2" type="ORF">MNEG_14680</name>
</gene>
<dbReference type="OrthoDB" id="541537at2759"/>
<sequence length="265" mass="26874">MVSSEQFARLCATVGPVCDLYDGMHDCPVVAKRRKCQQMAALRDRVMQDPSFRQALQPAVQLRAHIYSLSRRVLLGSGHYDGLPIDLFLGGLSSELAALLKDPSAPGAGASGAPDAAAAAAASSPTGVLDFFSITLPLKQLAVLVFAEFVTVDAQPPAAAAPAGAPPQQQGRQRPPQAGEPMGVRGSGGGSGGGGSGGSARHPSAGGAHAGHDHAAPRRGPPQPQPQQHPPVSLAQAAAAAAAAVKAVACDLARPERGRFGRTST</sequence>
<dbReference type="GeneID" id="25732267"/>
<feature type="region of interest" description="Disordered" evidence="1">
    <location>
        <begin position="158"/>
        <end position="237"/>
    </location>
</feature>
<evidence type="ECO:0000313" key="2">
    <source>
        <dbReference type="EMBL" id="KIY93282.1"/>
    </source>
</evidence>
<protein>
    <submittedName>
        <fullName evidence="2">Uncharacterized protein</fullName>
    </submittedName>
</protein>
<name>A0A0D2IZK8_9CHLO</name>
<dbReference type="EMBL" id="KK104898">
    <property type="protein sequence ID" value="KIY93282.1"/>
    <property type="molecule type" value="Genomic_DNA"/>
</dbReference>
<feature type="compositionally biased region" description="Gly residues" evidence="1">
    <location>
        <begin position="185"/>
        <end position="198"/>
    </location>
</feature>
<dbReference type="AlphaFoldDB" id="A0A0D2IZK8"/>
<keyword evidence="3" id="KW-1185">Reference proteome</keyword>
<reference evidence="2 3" key="1">
    <citation type="journal article" date="2013" name="BMC Genomics">
        <title>Reconstruction of the lipid metabolism for the microalga Monoraphidium neglectum from its genome sequence reveals characteristics suitable for biofuel production.</title>
        <authorList>
            <person name="Bogen C."/>
            <person name="Al-Dilaimi A."/>
            <person name="Albersmeier A."/>
            <person name="Wichmann J."/>
            <person name="Grundmann M."/>
            <person name="Rupp O."/>
            <person name="Lauersen K.J."/>
            <person name="Blifernez-Klassen O."/>
            <person name="Kalinowski J."/>
            <person name="Goesmann A."/>
            <person name="Mussgnug J.H."/>
            <person name="Kruse O."/>
        </authorList>
    </citation>
    <scope>NUCLEOTIDE SEQUENCE [LARGE SCALE GENOMIC DNA]</scope>
    <source>
        <strain evidence="2 3">SAG 48.87</strain>
    </source>
</reference>
<accession>A0A0D2IZK8</accession>
<feature type="compositionally biased region" description="Pro residues" evidence="1">
    <location>
        <begin position="219"/>
        <end position="229"/>
    </location>
</feature>
<evidence type="ECO:0000256" key="1">
    <source>
        <dbReference type="SAM" id="MobiDB-lite"/>
    </source>
</evidence>
<proteinExistence type="predicted"/>
<organism evidence="2 3">
    <name type="scientific">Monoraphidium neglectum</name>
    <dbReference type="NCBI Taxonomy" id="145388"/>
    <lineage>
        <taxon>Eukaryota</taxon>
        <taxon>Viridiplantae</taxon>
        <taxon>Chlorophyta</taxon>
        <taxon>core chlorophytes</taxon>
        <taxon>Chlorophyceae</taxon>
        <taxon>CS clade</taxon>
        <taxon>Sphaeropleales</taxon>
        <taxon>Selenastraceae</taxon>
        <taxon>Monoraphidium</taxon>
    </lineage>
</organism>
<feature type="compositionally biased region" description="Low complexity" evidence="1">
    <location>
        <begin position="158"/>
        <end position="179"/>
    </location>
</feature>
<dbReference type="KEGG" id="mng:MNEG_14680"/>
<dbReference type="RefSeq" id="XP_013892302.1">
    <property type="nucleotide sequence ID" value="XM_014036848.1"/>
</dbReference>
<dbReference type="Proteomes" id="UP000054498">
    <property type="component" value="Unassembled WGS sequence"/>
</dbReference>
<evidence type="ECO:0000313" key="3">
    <source>
        <dbReference type="Proteomes" id="UP000054498"/>
    </source>
</evidence>